<keyword evidence="12" id="KW-1185">Reference proteome</keyword>
<dbReference type="InterPro" id="IPR058533">
    <property type="entry name" value="Cation_efflux_TM"/>
</dbReference>
<evidence type="ECO:0000256" key="2">
    <source>
        <dbReference type="ARBA" id="ARBA00008873"/>
    </source>
</evidence>
<dbReference type="InterPro" id="IPR027469">
    <property type="entry name" value="Cation_efflux_TMD_sf"/>
</dbReference>
<feature type="transmembrane region" description="Helical" evidence="8">
    <location>
        <begin position="118"/>
        <end position="141"/>
    </location>
</feature>
<evidence type="ECO:0000259" key="10">
    <source>
        <dbReference type="Pfam" id="PF16916"/>
    </source>
</evidence>
<evidence type="ECO:0000313" key="12">
    <source>
        <dbReference type="Proteomes" id="UP000824633"/>
    </source>
</evidence>
<evidence type="ECO:0000313" key="11">
    <source>
        <dbReference type="EMBL" id="BCZ46199.1"/>
    </source>
</evidence>
<evidence type="ECO:0000256" key="5">
    <source>
        <dbReference type="ARBA" id="ARBA00022989"/>
    </source>
</evidence>
<keyword evidence="6" id="KW-0406">Ion transport</keyword>
<feature type="transmembrane region" description="Helical" evidence="8">
    <location>
        <begin position="51"/>
        <end position="70"/>
    </location>
</feature>
<dbReference type="NCBIfam" id="TIGR01297">
    <property type="entry name" value="CDF"/>
    <property type="match status" value="1"/>
</dbReference>
<evidence type="ECO:0000256" key="4">
    <source>
        <dbReference type="ARBA" id="ARBA00022692"/>
    </source>
</evidence>
<dbReference type="InterPro" id="IPR002524">
    <property type="entry name" value="Cation_efflux"/>
</dbReference>
<reference evidence="12" key="1">
    <citation type="submission" date="2021-07" db="EMBL/GenBank/DDBJ databases">
        <title>Complete genome sequencing of a Clostridium isolate.</title>
        <authorList>
            <person name="Ueki A."/>
            <person name="Tonouchi A."/>
        </authorList>
    </citation>
    <scope>NUCLEOTIDE SEQUENCE [LARGE SCALE GENOMIC DNA]</scope>
    <source>
        <strain evidence="12">C5S11</strain>
    </source>
</reference>
<dbReference type="SUPFAM" id="SSF161111">
    <property type="entry name" value="Cation efflux protein transmembrane domain-like"/>
    <property type="match status" value="1"/>
</dbReference>
<dbReference type="Pfam" id="PF16916">
    <property type="entry name" value="ZT_dimer"/>
    <property type="match status" value="1"/>
</dbReference>
<keyword evidence="5 8" id="KW-1133">Transmembrane helix</keyword>
<proteinExistence type="inferred from homology"/>
<evidence type="ECO:0000256" key="7">
    <source>
        <dbReference type="ARBA" id="ARBA00023136"/>
    </source>
</evidence>
<sequence length="320" mass="36009">MNERAPQSSNYGFKKSEKKVFYTVILVSIIFVGKFTGAFMTHSLALFSDSWHLLTDIASLLISFWGLKIATKPANCKYTFGYYRFSILTALVNNLSLIIISIYIFYKAILRYFNPVDVQPVGMIIFSILGLIVNTIIVLNLRDNSSNMNVKSVFLHFLGDALSDIGVLIGGVIIYFTHLSGVDTLLSSILACLILRNAFKMAVECIKILLEAAPEEVCIDDLKKSIKDLGGVVEVTDVHIWSLSKEILSMTAHISLKEYNIGNCEVKLHDIQHLLKDKFNIDHSTIQFEQCTCGSCFHSKPDHKYCCNMCIDKCEKSKNY</sequence>
<dbReference type="PANTHER" id="PTHR11562">
    <property type="entry name" value="CATION EFFLUX PROTEIN/ ZINC TRANSPORTER"/>
    <property type="match status" value="1"/>
</dbReference>
<dbReference type="SUPFAM" id="SSF160240">
    <property type="entry name" value="Cation efflux protein cytoplasmic domain-like"/>
    <property type="match status" value="1"/>
</dbReference>
<dbReference type="Pfam" id="PF01545">
    <property type="entry name" value="Cation_efflux"/>
    <property type="match status" value="1"/>
</dbReference>
<keyword evidence="3" id="KW-0813">Transport</keyword>
<evidence type="ECO:0000256" key="8">
    <source>
        <dbReference type="SAM" id="Phobius"/>
    </source>
</evidence>
<feature type="transmembrane region" description="Helical" evidence="8">
    <location>
        <begin position="82"/>
        <end position="106"/>
    </location>
</feature>
<comment type="similarity">
    <text evidence="2">Belongs to the cation diffusion facilitator (CDF) transporter (TC 2.A.4) family. SLC30A subfamily.</text>
</comment>
<evidence type="ECO:0000256" key="6">
    <source>
        <dbReference type="ARBA" id="ARBA00023065"/>
    </source>
</evidence>
<accession>A0ABN6J0N0</accession>
<dbReference type="RefSeq" id="WP_224037710.1">
    <property type="nucleotide sequence ID" value="NZ_AP024849.1"/>
</dbReference>
<dbReference type="PANTHER" id="PTHR11562:SF17">
    <property type="entry name" value="RE54080P-RELATED"/>
    <property type="match status" value="1"/>
</dbReference>
<feature type="transmembrane region" description="Helical" evidence="8">
    <location>
        <begin position="20"/>
        <end position="39"/>
    </location>
</feature>
<protein>
    <submittedName>
        <fullName evidence="11">Cation transporter</fullName>
    </submittedName>
</protein>
<keyword evidence="4 8" id="KW-0812">Transmembrane</keyword>
<keyword evidence="7 8" id="KW-0472">Membrane</keyword>
<dbReference type="InterPro" id="IPR036837">
    <property type="entry name" value="Cation_efflux_CTD_sf"/>
</dbReference>
<gene>
    <name evidence="11" type="ORF">psyc5s11_22660</name>
</gene>
<dbReference type="InterPro" id="IPR027470">
    <property type="entry name" value="Cation_efflux_CTD"/>
</dbReference>
<dbReference type="Gene3D" id="1.20.1510.10">
    <property type="entry name" value="Cation efflux protein transmembrane domain"/>
    <property type="match status" value="1"/>
</dbReference>
<dbReference type="EMBL" id="AP024849">
    <property type="protein sequence ID" value="BCZ46199.1"/>
    <property type="molecule type" value="Genomic_DNA"/>
</dbReference>
<comment type="subcellular location">
    <subcellularLocation>
        <location evidence="1">Membrane</location>
        <topology evidence="1">Multi-pass membrane protein</topology>
    </subcellularLocation>
</comment>
<organism evidence="11 12">
    <name type="scientific">Clostridium gelidum</name>
    <dbReference type="NCBI Taxonomy" id="704125"/>
    <lineage>
        <taxon>Bacteria</taxon>
        <taxon>Bacillati</taxon>
        <taxon>Bacillota</taxon>
        <taxon>Clostridia</taxon>
        <taxon>Eubacteriales</taxon>
        <taxon>Clostridiaceae</taxon>
        <taxon>Clostridium</taxon>
    </lineage>
</organism>
<evidence type="ECO:0000259" key="9">
    <source>
        <dbReference type="Pfam" id="PF01545"/>
    </source>
</evidence>
<dbReference type="Proteomes" id="UP000824633">
    <property type="component" value="Chromosome"/>
</dbReference>
<dbReference type="InterPro" id="IPR050681">
    <property type="entry name" value="CDF/SLC30A"/>
</dbReference>
<evidence type="ECO:0000256" key="1">
    <source>
        <dbReference type="ARBA" id="ARBA00004141"/>
    </source>
</evidence>
<feature type="domain" description="Cation efflux protein transmembrane" evidence="9">
    <location>
        <begin position="21"/>
        <end position="210"/>
    </location>
</feature>
<evidence type="ECO:0000256" key="3">
    <source>
        <dbReference type="ARBA" id="ARBA00022448"/>
    </source>
</evidence>
<name>A0ABN6J0N0_9CLOT</name>
<feature type="domain" description="Cation efflux protein cytoplasmic" evidence="10">
    <location>
        <begin position="214"/>
        <end position="291"/>
    </location>
</feature>
<feature type="transmembrane region" description="Helical" evidence="8">
    <location>
        <begin position="153"/>
        <end position="176"/>
    </location>
</feature>